<dbReference type="InterPro" id="IPR010080">
    <property type="entry name" value="Thioester_reductase-like_dom"/>
</dbReference>
<dbReference type="NCBIfam" id="TIGR01746">
    <property type="entry name" value="Thioester-redct"/>
    <property type="match status" value="1"/>
</dbReference>
<dbReference type="PANTHER" id="PTHR44845:SF6">
    <property type="entry name" value="BETA-ALANINE-ACTIVATING ENZYME"/>
    <property type="match status" value="1"/>
</dbReference>
<evidence type="ECO:0000256" key="2">
    <source>
        <dbReference type="ARBA" id="ARBA00022553"/>
    </source>
</evidence>
<evidence type="ECO:0000313" key="6">
    <source>
        <dbReference type="Proteomes" id="UP000326950"/>
    </source>
</evidence>
<reference evidence="5 6" key="1">
    <citation type="submission" date="2019-04" db="EMBL/GenBank/DDBJ databases">
        <title>Friends and foes A comparative genomics study of 23 Aspergillus species from section Flavi.</title>
        <authorList>
            <consortium name="DOE Joint Genome Institute"/>
            <person name="Kjaerbolling I."/>
            <person name="Vesth T."/>
            <person name="Frisvad J.C."/>
            <person name="Nybo J.L."/>
            <person name="Theobald S."/>
            <person name="Kildgaard S."/>
            <person name="Isbrandt T."/>
            <person name="Kuo A."/>
            <person name="Sato A."/>
            <person name="Lyhne E.K."/>
            <person name="Kogle M.E."/>
            <person name="Wiebenga A."/>
            <person name="Kun R.S."/>
            <person name="Lubbers R.J."/>
            <person name="Makela M.R."/>
            <person name="Barry K."/>
            <person name="Chovatia M."/>
            <person name="Clum A."/>
            <person name="Daum C."/>
            <person name="Haridas S."/>
            <person name="He G."/>
            <person name="LaButti K."/>
            <person name="Lipzen A."/>
            <person name="Mondo S."/>
            <person name="Riley R."/>
            <person name="Salamov A."/>
            <person name="Simmons B.A."/>
            <person name="Magnuson J.K."/>
            <person name="Henrissat B."/>
            <person name="Mortensen U.H."/>
            <person name="Larsen T.O."/>
            <person name="Devries R.P."/>
            <person name="Grigoriev I.V."/>
            <person name="Machida M."/>
            <person name="Baker S.E."/>
            <person name="Andersen M.R."/>
        </authorList>
    </citation>
    <scope>NUCLEOTIDE SEQUENCE [LARGE SCALE GENOMIC DNA]</scope>
    <source>
        <strain evidence="5 6">CBS 117626</strain>
    </source>
</reference>
<dbReference type="InterPro" id="IPR036291">
    <property type="entry name" value="NAD(P)-bd_dom_sf"/>
</dbReference>
<dbReference type="Pfam" id="PF00550">
    <property type="entry name" value="PP-binding"/>
    <property type="match status" value="1"/>
</dbReference>
<organism evidence="5 6">
    <name type="scientific">Aspergillus tamarii</name>
    <dbReference type="NCBI Taxonomy" id="41984"/>
    <lineage>
        <taxon>Eukaryota</taxon>
        <taxon>Fungi</taxon>
        <taxon>Dikarya</taxon>
        <taxon>Ascomycota</taxon>
        <taxon>Pezizomycotina</taxon>
        <taxon>Eurotiomycetes</taxon>
        <taxon>Eurotiomycetidae</taxon>
        <taxon>Eurotiales</taxon>
        <taxon>Aspergillaceae</taxon>
        <taxon>Aspergillus</taxon>
        <taxon>Aspergillus subgen. Circumdati</taxon>
    </lineage>
</organism>
<dbReference type="Gene3D" id="3.40.50.720">
    <property type="entry name" value="NAD(P)-binding Rossmann-like Domain"/>
    <property type="match status" value="1"/>
</dbReference>
<dbReference type="Proteomes" id="UP000326950">
    <property type="component" value="Unassembled WGS sequence"/>
</dbReference>
<dbReference type="PROSITE" id="PS50075">
    <property type="entry name" value="CARRIER"/>
    <property type="match status" value="1"/>
</dbReference>
<dbReference type="SUPFAM" id="SSF56801">
    <property type="entry name" value="Acetyl-CoA synthetase-like"/>
    <property type="match status" value="1"/>
</dbReference>
<dbReference type="SUPFAM" id="SSF51735">
    <property type="entry name" value="NAD(P)-binding Rossmann-fold domains"/>
    <property type="match status" value="1"/>
</dbReference>
<dbReference type="InterPro" id="IPR000873">
    <property type="entry name" value="AMP-dep_synth/lig_dom"/>
</dbReference>
<dbReference type="NCBIfam" id="TIGR01733">
    <property type="entry name" value="AA-adenyl-dom"/>
    <property type="match status" value="1"/>
</dbReference>
<dbReference type="PANTHER" id="PTHR44845">
    <property type="entry name" value="CARRIER DOMAIN-CONTAINING PROTEIN"/>
    <property type="match status" value="1"/>
</dbReference>
<comment type="similarity">
    <text evidence="3">Belongs to the NRP synthetase family.</text>
</comment>
<dbReference type="AlphaFoldDB" id="A0A5N6V4T0"/>
<sequence length="1011" mass="113307">MEQIIYDHAQRTPGAIAIIDGVSTLTYGELVAESKALAQTLTEEIEISIEEPVGILLDPGRLQVVAQLAVLLAGGTCVPIEPSFPEDRITSMLQDVQAKHLIMEIPGSRTLHRFNHIYFSDIKKCSTSVVPDLKFGSQVNRSHILFTSGSTGKPKPVQVQASSILHLATKTPVTPLSPEDRVAEFNSPGFDLSLFEIWITLIAGATIVVTPRHVATDPNALPAFLREQNVTIIIITAALFEAIVFTSPGAFKSLHHVLTAGDVANVRAMRNVLETGPPRHLWNTYGPTECTTLTTMFDVTLEETHRERISIGQPVGDMKIILLDEDKKPIVDCGRRGEICIGGPQQSSGYLGRPSETKKSFIHLHKQDLGIPGDDNDDLIRLYRTGDIGAWQPESRCLDFLGRSDTQIKFRGFRVELGEIECILQSHGEVQAVVVARQPQLTTDATEALVAFIIPKDSDYVHPEALRDWARKRLPQYMIPSAVEFMEKFPLTANGKVDRKALINGRLKMLEEQKPLQNGIEEKKQGKNVILSDLCKNILNISQIHEHDDLFDLGATSLQAATLLAYIQDRLGCMVTMEDLYSHSTLSSLSRLIEFMESGTQCNAPDKTRSWLEDVSRVDDIELIPHWESEDEGKVFITGVTGFVGAHFLHRLLCTPSVKQVACLARSKQNESAATRIRQALERYDLWTDCAEHEQKLIFLDGDLFDSTLALGIQKFNWLANWASIIFHIGAKVNFCESYREHHGSNVIGTYNALRLAATGRRKAFHYFSTIDVWGPTGLILGTKELYEDEPLMPHSQAVRYDLGYSGSQWTAESMVRRMRDRGLPTVIYRPGFIIGDSVTGHSNPDDFMSRLIVGCIQLGTFPRLDQRLEYVTLDYVISAVMHIASSNENLGRSYSLLSPDQSTSVTVIDTCRVINEAGYPVKIIDYNDWVEQVFAKQQPHGPLASLLPMFRERVLGQLTRWEVSQYTPYYRSDNTVEALNDRPDIQYQPLDAPLLKKYISFWNRKGFYKV</sequence>
<dbReference type="InterPro" id="IPR045851">
    <property type="entry name" value="AMP-bd_C_sf"/>
</dbReference>
<dbReference type="InterPro" id="IPR013120">
    <property type="entry name" value="FAR_NAD-bd"/>
</dbReference>
<dbReference type="Pfam" id="PF13193">
    <property type="entry name" value="AMP-binding_C"/>
    <property type="match status" value="1"/>
</dbReference>
<evidence type="ECO:0000256" key="1">
    <source>
        <dbReference type="ARBA" id="ARBA00022450"/>
    </source>
</evidence>
<keyword evidence="2" id="KW-0597">Phosphoprotein</keyword>
<dbReference type="Pfam" id="PF07993">
    <property type="entry name" value="NAD_binding_4"/>
    <property type="match status" value="1"/>
</dbReference>
<evidence type="ECO:0000313" key="5">
    <source>
        <dbReference type="EMBL" id="KAE8165803.1"/>
    </source>
</evidence>
<keyword evidence="1" id="KW-0596">Phosphopantetheine</keyword>
<evidence type="ECO:0000259" key="4">
    <source>
        <dbReference type="PROSITE" id="PS50075"/>
    </source>
</evidence>
<dbReference type="InterPro" id="IPR020845">
    <property type="entry name" value="AMP-binding_CS"/>
</dbReference>
<keyword evidence="6" id="KW-1185">Reference proteome</keyword>
<dbReference type="CDD" id="cd05930">
    <property type="entry name" value="A_NRPS"/>
    <property type="match status" value="1"/>
</dbReference>
<dbReference type="SUPFAM" id="SSF47336">
    <property type="entry name" value="ACP-like"/>
    <property type="match status" value="1"/>
</dbReference>
<dbReference type="InterPro" id="IPR036736">
    <property type="entry name" value="ACP-like_sf"/>
</dbReference>
<accession>A0A5N6V4T0</accession>
<dbReference type="PROSITE" id="PS00455">
    <property type="entry name" value="AMP_BINDING"/>
    <property type="match status" value="1"/>
</dbReference>
<dbReference type="InterPro" id="IPR010071">
    <property type="entry name" value="AA_adenyl_dom"/>
</dbReference>
<feature type="domain" description="Carrier" evidence="4">
    <location>
        <begin position="521"/>
        <end position="597"/>
    </location>
</feature>
<gene>
    <name evidence="5" type="ORF">BDV40DRAFT_308715</name>
</gene>
<dbReference type="OrthoDB" id="408177at2759"/>
<dbReference type="EMBL" id="ML738598">
    <property type="protein sequence ID" value="KAE8165803.1"/>
    <property type="molecule type" value="Genomic_DNA"/>
</dbReference>
<dbReference type="Gene3D" id="3.40.50.980">
    <property type="match status" value="2"/>
</dbReference>
<dbReference type="Pfam" id="PF00501">
    <property type="entry name" value="AMP-binding"/>
    <property type="match status" value="1"/>
</dbReference>
<dbReference type="InterPro" id="IPR009081">
    <property type="entry name" value="PP-bd_ACP"/>
</dbReference>
<dbReference type="InterPro" id="IPR025110">
    <property type="entry name" value="AMP-bd_C"/>
</dbReference>
<proteinExistence type="inferred from homology"/>
<dbReference type="Gene3D" id="3.30.300.30">
    <property type="match status" value="1"/>
</dbReference>
<dbReference type="Gene3D" id="2.30.38.10">
    <property type="entry name" value="Luciferase, Domain 3"/>
    <property type="match status" value="1"/>
</dbReference>
<evidence type="ECO:0000256" key="3">
    <source>
        <dbReference type="ARBA" id="ARBA00029454"/>
    </source>
</evidence>
<protein>
    <recommendedName>
        <fullName evidence="4">Carrier domain-containing protein</fullName>
    </recommendedName>
</protein>
<name>A0A5N6V4T0_ASPTM</name>
<dbReference type="Gene3D" id="1.10.1200.10">
    <property type="entry name" value="ACP-like"/>
    <property type="match status" value="1"/>
</dbReference>